<dbReference type="InterPro" id="IPR011990">
    <property type="entry name" value="TPR-like_helical_dom_sf"/>
</dbReference>
<evidence type="ECO:0000256" key="1">
    <source>
        <dbReference type="ARBA" id="ARBA00010062"/>
    </source>
</evidence>
<sequence>MKIFLNRHRPVVGLILCLLWQPSYGQTSGDANERRYKAAVRLVQTGQYDQAKKELQSLMDRSNRLAPYAYYYYAVAAFRQKNYGQARNMLKQVIDRFPDWQKMEDAYYLYASAAMEAGQYEDALSYLSRISDASLRNDVDKLERHFFGQITDLRQLKQLQREFPENRNLALALVSLIQRTSSDKADLELSDRLTNRFGVPGTTGSGQTAAAVRTERNRNKGYFNVAVLFPFRIDEFDANRRARTNQYAIDLYNGIQMAKAKLQSEGITVNVFAYDLDNDAEKARELITNPGFAQSDLVIGPLYAEPNKVVTSFAGENGMVLVNPLATSSDLIQEQPLAFLAQPSLEKQADKTLAFVRSLGVSRKAAIYYGSSRKDSTLASLYETRLREAGFQVIDRKKLSGTAESMAAIMRISELNKPDHVFFSSSSDDDGSRFLAALSRLRITAPVIVTASAFDMYKNSSSTFGRRELYLLYPDYVDFSREQVDQFQEAYLGRRNIIPSVFTFQGYDMMLFFGRQLAKNGPQIQRRTTLRAEGDDYLLSGFDYRNSNENEIVPIVKFNDGRFIKVN</sequence>
<keyword evidence="5" id="KW-1185">Reference proteome</keyword>
<comment type="similarity">
    <text evidence="1">Belongs to the leucine-binding protein family.</text>
</comment>
<dbReference type="SUPFAM" id="SSF48452">
    <property type="entry name" value="TPR-like"/>
    <property type="match status" value="1"/>
</dbReference>
<dbReference type="Gene3D" id="1.25.40.10">
    <property type="entry name" value="Tetratricopeptide repeat domain"/>
    <property type="match status" value="1"/>
</dbReference>
<keyword evidence="2" id="KW-0732">Signal</keyword>
<dbReference type="Pfam" id="PF13458">
    <property type="entry name" value="Peripla_BP_6"/>
    <property type="match status" value="1"/>
</dbReference>
<dbReference type="InterPro" id="IPR028082">
    <property type="entry name" value="Peripla_BP_I"/>
</dbReference>
<dbReference type="SUPFAM" id="SSF53822">
    <property type="entry name" value="Periplasmic binding protein-like I"/>
    <property type="match status" value="1"/>
</dbReference>
<dbReference type="Gene3D" id="3.40.50.2300">
    <property type="match status" value="2"/>
</dbReference>
<name>A0ABP8KSI6_9BACT</name>
<dbReference type="InterPro" id="IPR051010">
    <property type="entry name" value="BCAA_transport"/>
</dbReference>
<organism evidence="4 5">
    <name type="scientific">Nibrella viscosa</name>
    <dbReference type="NCBI Taxonomy" id="1084524"/>
    <lineage>
        <taxon>Bacteria</taxon>
        <taxon>Pseudomonadati</taxon>
        <taxon>Bacteroidota</taxon>
        <taxon>Cytophagia</taxon>
        <taxon>Cytophagales</taxon>
        <taxon>Spirosomataceae</taxon>
        <taxon>Nibrella</taxon>
    </lineage>
</organism>
<dbReference type="PANTHER" id="PTHR30483">
    <property type="entry name" value="LEUCINE-SPECIFIC-BINDING PROTEIN"/>
    <property type="match status" value="1"/>
</dbReference>
<dbReference type="RefSeq" id="WP_345270220.1">
    <property type="nucleotide sequence ID" value="NZ_BAABHB010000012.1"/>
</dbReference>
<dbReference type="Proteomes" id="UP001500936">
    <property type="component" value="Unassembled WGS sequence"/>
</dbReference>
<protein>
    <recommendedName>
        <fullName evidence="3">Leucine-binding protein domain-containing protein</fullName>
    </recommendedName>
</protein>
<dbReference type="PANTHER" id="PTHR30483:SF6">
    <property type="entry name" value="PERIPLASMIC BINDING PROTEIN OF ABC TRANSPORTER FOR NATURAL AMINO ACIDS"/>
    <property type="match status" value="1"/>
</dbReference>
<evidence type="ECO:0000313" key="4">
    <source>
        <dbReference type="EMBL" id="GAA4414689.1"/>
    </source>
</evidence>
<dbReference type="EMBL" id="BAABHB010000012">
    <property type="protein sequence ID" value="GAA4414689.1"/>
    <property type="molecule type" value="Genomic_DNA"/>
</dbReference>
<dbReference type="Pfam" id="PF14559">
    <property type="entry name" value="TPR_19"/>
    <property type="match status" value="1"/>
</dbReference>
<dbReference type="CDD" id="cd06268">
    <property type="entry name" value="PBP1_ABC_transporter_LIVBP-like"/>
    <property type="match status" value="1"/>
</dbReference>
<accession>A0ABP8KSI6</accession>
<evidence type="ECO:0000313" key="5">
    <source>
        <dbReference type="Proteomes" id="UP001500936"/>
    </source>
</evidence>
<evidence type="ECO:0000259" key="3">
    <source>
        <dbReference type="Pfam" id="PF13458"/>
    </source>
</evidence>
<comment type="caution">
    <text evidence="4">The sequence shown here is derived from an EMBL/GenBank/DDBJ whole genome shotgun (WGS) entry which is preliminary data.</text>
</comment>
<evidence type="ECO:0000256" key="2">
    <source>
        <dbReference type="ARBA" id="ARBA00022729"/>
    </source>
</evidence>
<dbReference type="InterPro" id="IPR028081">
    <property type="entry name" value="Leu-bd"/>
</dbReference>
<reference evidence="5" key="1">
    <citation type="journal article" date="2019" name="Int. J. Syst. Evol. Microbiol.">
        <title>The Global Catalogue of Microorganisms (GCM) 10K type strain sequencing project: providing services to taxonomists for standard genome sequencing and annotation.</title>
        <authorList>
            <consortium name="The Broad Institute Genomics Platform"/>
            <consortium name="The Broad Institute Genome Sequencing Center for Infectious Disease"/>
            <person name="Wu L."/>
            <person name="Ma J."/>
        </authorList>
    </citation>
    <scope>NUCLEOTIDE SEQUENCE [LARGE SCALE GENOMIC DNA]</scope>
    <source>
        <strain evidence="5">JCM 17925</strain>
    </source>
</reference>
<gene>
    <name evidence="4" type="ORF">GCM10023187_44460</name>
</gene>
<feature type="domain" description="Leucine-binding protein" evidence="3">
    <location>
        <begin position="253"/>
        <end position="526"/>
    </location>
</feature>
<proteinExistence type="inferred from homology"/>